<dbReference type="PROSITE" id="PS51186">
    <property type="entry name" value="GNAT"/>
    <property type="match status" value="2"/>
</dbReference>
<dbReference type="InterPro" id="IPR000182">
    <property type="entry name" value="GNAT_dom"/>
</dbReference>
<dbReference type="EMBL" id="CP094984">
    <property type="protein sequence ID" value="UON93341.1"/>
    <property type="molecule type" value="Genomic_DNA"/>
</dbReference>
<keyword evidence="6" id="KW-1185">Reference proteome</keyword>
<feature type="domain" description="N-acetyltransferase" evidence="3">
    <location>
        <begin position="178"/>
        <end position="330"/>
    </location>
</feature>
<evidence type="ECO:0000256" key="2">
    <source>
        <dbReference type="ARBA" id="ARBA00023315"/>
    </source>
</evidence>
<evidence type="ECO:0000313" key="7">
    <source>
        <dbReference type="Proteomes" id="UP001155145"/>
    </source>
</evidence>
<reference evidence="4" key="1">
    <citation type="submission" date="2021-10" db="EMBL/GenBank/DDBJ databases">
        <title>Novel species in genus Arthrobacter.</title>
        <authorList>
            <person name="Liu Y."/>
        </authorList>
    </citation>
    <scope>NUCLEOTIDE SEQUENCE</scope>
    <source>
        <strain evidence="6">zg-Y462</strain>
        <strain evidence="4">Zg-Y462</strain>
    </source>
</reference>
<keyword evidence="1 4" id="KW-0808">Transferase</keyword>
<accession>A0A9X1M7P6</accession>
<dbReference type="Gene3D" id="3.40.630.30">
    <property type="match status" value="1"/>
</dbReference>
<dbReference type="Proteomes" id="UP001155145">
    <property type="component" value="Unassembled WGS sequence"/>
</dbReference>
<dbReference type="EMBL" id="JAJFZT010000001">
    <property type="protein sequence ID" value="MCC3271834.1"/>
    <property type="molecule type" value="Genomic_DNA"/>
</dbReference>
<dbReference type="AlphaFoldDB" id="A0A9X1M7P6"/>
<dbReference type="PANTHER" id="PTHR43420:SF44">
    <property type="entry name" value="ACETYLTRANSFERASE YPEA"/>
    <property type="match status" value="1"/>
</dbReference>
<evidence type="ECO:0000313" key="4">
    <source>
        <dbReference type="EMBL" id="MCC3271834.1"/>
    </source>
</evidence>
<dbReference type="InterPro" id="IPR016181">
    <property type="entry name" value="Acyl_CoA_acyltransferase"/>
</dbReference>
<dbReference type="EC" id="2.3.1.-" evidence="4"/>
<evidence type="ECO:0000259" key="3">
    <source>
        <dbReference type="PROSITE" id="PS51186"/>
    </source>
</evidence>
<dbReference type="PANTHER" id="PTHR43420">
    <property type="entry name" value="ACETYLTRANSFERASE"/>
    <property type="match status" value="1"/>
</dbReference>
<dbReference type="SUPFAM" id="SSF55729">
    <property type="entry name" value="Acyl-CoA N-acyltransferases (Nat)"/>
    <property type="match status" value="2"/>
</dbReference>
<dbReference type="Proteomes" id="UP000829758">
    <property type="component" value="Chromosome"/>
</dbReference>
<dbReference type="GO" id="GO:0016747">
    <property type="term" value="F:acyltransferase activity, transferring groups other than amino-acyl groups"/>
    <property type="evidence" value="ECO:0007669"/>
    <property type="project" value="InterPro"/>
</dbReference>
<dbReference type="RefSeq" id="WP_227902209.1">
    <property type="nucleotide sequence ID" value="NZ_CP094984.1"/>
</dbReference>
<proteinExistence type="predicted"/>
<sequence>MQTPTPPVFPGPETGLRWRSIDVEDVDAWYALIRRMADADKPGWVEDRRDLEQALETTSGDPARDTLIGLDRDGTARAYGRIALNPGSEIGSGFGGVDPQWRRRGIGAAIVRWQESRLRERLLTEHRKHGVLRTYAEEANASQVALLESSGAQVVRYFTEMSRPLDAGLPDAELPEGMEFATFSEENSDAIRRAHNEAFRDHWGSEPRNKERWGFTVSHPEFRPQWSFAVLDAGSGEVAAYQLASFDPESKEIHGYTEGYTMLLGVRRDWRGRKLAPAMLREAMRRFREDGMEHAGLGVDTENPSGALGLYESLGYQPTHREVVFDKTVL</sequence>
<dbReference type="InterPro" id="IPR050680">
    <property type="entry name" value="YpeA/RimI_acetyltransf"/>
</dbReference>
<evidence type="ECO:0000256" key="1">
    <source>
        <dbReference type="ARBA" id="ARBA00022679"/>
    </source>
</evidence>
<protein>
    <submittedName>
        <fullName evidence="4">GNAT family N-acetyltransferase</fullName>
        <ecNumber evidence="4">2.3.1.-</ecNumber>
    </submittedName>
</protein>
<dbReference type="Pfam" id="PF00583">
    <property type="entry name" value="Acetyltransf_1"/>
    <property type="match status" value="1"/>
</dbReference>
<dbReference type="CDD" id="cd04301">
    <property type="entry name" value="NAT_SF"/>
    <property type="match status" value="2"/>
</dbReference>
<gene>
    <name evidence="4" type="ORF">LJ755_03705</name>
    <name evidence="5" type="ORF">MUK71_06990</name>
</gene>
<keyword evidence="2 4" id="KW-0012">Acyltransferase</keyword>
<name>A0A9X1M7P6_9MICC</name>
<evidence type="ECO:0000313" key="6">
    <source>
        <dbReference type="Proteomes" id="UP000829758"/>
    </source>
</evidence>
<evidence type="ECO:0000313" key="5">
    <source>
        <dbReference type="EMBL" id="UON93341.1"/>
    </source>
</evidence>
<organism evidence="4 7">
    <name type="scientific">Arthrobacter zhangbolii</name>
    <dbReference type="NCBI Taxonomy" id="2886936"/>
    <lineage>
        <taxon>Bacteria</taxon>
        <taxon>Bacillati</taxon>
        <taxon>Actinomycetota</taxon>
        <taxon>Actinomycetes</taxon>
        <taxon>Micrococcales</taxon>
        <taxon>Micrococcaceae</taxon>
        <taxon>Arthrobacter</taxon>
    </lineage>
</organism>
<feature type="domain" description="N-acetyltransferase" evidence="3">
    <location>
        <begin position="16"/>
        <end position="166"/>
    </location>
</feature>